<keyword evidence="1" id="KW-0808">Transferase</keyword>
<keyword evidence="5" id="KW-1185">Reference proteome</keyword>
<feature type="domain" description="Sulfotransferase" evidence="3">
    <location>
        <begin position="78"/>
        <end position="402"/>
    </location>
</feature>
<dbReference type="Proteomes" id="UP001591681">
    <property type="component" value="Unassembled WGS sequence"/>
</dbReference>
<dbReference type="GO" id="GO:0016740">
    <property type="term" value="F:transferase activity"/>
    <property type="evidence" value="ECO:0007669"/>
    <property type="project" value="UniProtKB-KW"/>
</dbReference>
<comment type="similarity">
    <text evidence="1">Belongs to the sulfotransferase 1 family.</text>
</comment>
<feature type="chain" id="PRO_5044770661" description="Sulfotransferase" evidence="2">
    <location>
        <begin position="23"/>
        <end position="431"/>
    </location>
</feature>
<gene>
    <name evidence="4" type="ORF">ACEWY4_010769</name>
</gene>
<evidence type="ECO:0000259" key="3">
    <source>
        <dbReference type="Pfam" id="PF00685"/>
    </source>
</evidence>
<dbReference type="AlphaFoldDB" id="A0ABD1K2X4"/>
<evidence type="ECO:0000313" key="4">
    <source>
        <dbReference type="EMBL" id="KAL2093457.1"/>
    </source>
</evidence>
<protein>
    <recommendedName>
        <fullName evidence="1">Sulfotransferase</fullName>
        <ecNumber evidence="1">2.8.2.-</ecNumber>
    </recommendedName>
</protein>
<dbReference type="SUPFAM" id="SSF52540">
    <property type="entry name" value="P-loop containing nucleoside triphosphate hydrolases"/>
    <property type="match status" value="1"/>
</dbReference>
<dbReference type="EC" id="2.8.2.-" evidence="1"/>
<evidence type="ECO:0000256" key="1">
    <source>
        <dbReference type="RuleBase" id="RU361155"/>
    </source>
</evidence>
<evidence type="ECO:0000313" key="5">
    <source>
        <dbReference type="Proteomes" id="UP001591681"/>
    </source>
</evidence>
<sequence length="431" mass="48546">MECSWKTLLLLLCASLVVQYIAIRSLRESLPSSCQGSSHCLERQSKESRWRSACEESWAPADSAAIGVGGGAVPGGRRHILLFAATRSGSSFTGQLLNQHPGVFYVYEPLFHVWQSFTNASCCQRRAPERRELLGAYRDLLLNLYTCQLSFLESYIHPQPQDHVTPALFRRSSSLALCSPPVCLEGAAESLAGQPEEAWCHKKCPALNLTLASEACRQRGHVAIKAVRVPTVGDLRTLSEDPRLDLRIVHLVRDPRAVLASRMSVFSGFRAWRIWNATGRQPRYVDLAQIGHTCRDMEASAETGLLLRPSWLHGRYLLLRYEDLAWHPEDKARDMYRFLGLDMHPRVLSWIAQNTNVSAPAEWHYKYSTARDSKATAESWRLRLNFSIVQAVQSLCNSTLALLGYRQVQTVEELRNLSISLVEARTFQPGL</sequence>
<dbReference type="Pfam" id="PF00685">
    <property type="entry name" value="Sulfotransfer_1"/>
    <property type="match status" value="1"/>
</dbReference>
<proteinExistence type="inferred from homology"/>
<dbReference type="InterPro" id="IPR027417">
    <property type="entry name" value="P-loop_NTPase"/>
</dbReference>
<evidence type="ECO:0000256" key="2">
    <source>
        <dbReference type="SAM" id="SignalP"/>
    </source>
</evidence>
<comment type="caution">
    <text evidence="4">The sequence shown here is derived from an EMBL/GenBank/DDBJ whole genome shotgun (WGS) entry which is preliminary data.</text>
</comment>
<dbReference type="InterPro" id="IPR000863">
    <property type="entry name" value="Sulfotransferase_dom"/>
</dbReference>
<dbReference type="InterPro" id="IPR051135">
    <property type="entry name" value="Gal/GlcNAc/GalNAc_ST"/>
</dbReference>
<dbReference type="Gene3D" id="3.40.50.300">
    <property type="entry name" value="P-loop containing nucleotide triphosphate hydrolases"/>
    <property type="match status" value="1"/>
</dbReference>
<accession>A0ABD1K2X4</accession>
<feature type="signal peptide" evidence="2">
    <location>
        <begin position="1"/>
        <end position="22"/>
    </location>
</feature>
<keyword evidence="2" id="KW-0732">Signal</keyword>
<reference evidence="4 5" key="1">
    <citation type="submission" date="2024-09" db="EMBL/GenBank/DDBJ databases">
        <title>A chromosome-level genome assembly of Gray's grenadier anchovy, Coilia grayii.</title>
        <authorList>
            <person name="Fu Z."/>
        </authorList>
    </citation>
    <scope>NUCLEOTIDE SEQUENCE [LARGE SCALE GENOMIC DNA]</scope>
    <source>
        <strain evidence="4">G4</strain>
        <tissue evidence="4">Muscle</tissue>
    </source>
</reference>
<organism evidence="4 5">
    <name type="scientific">Coilia grayii</name>
    <name type="common">Gray's grenadier anchovy</name>
    <dbReference type="NCBI Taxonomy" id="363190"/>
    <lineage>
        <taxon>Eukaryota</taxon>
        <taxon>Metazoa</taxon>
        <taxon>Chordata</taxon>
        <taxon>Craniata</taxon>
        <taxon>Vertebrata</taxon>
        <taxon>Euteleostomi</taxon>
        <taxon>Actinopterygii</taxon>
        <taxon>Neopterygii</taxon>
        <taxon>Teleostei</taxon>
        <taxon>Clupei</taxon>
        <taxon>Clupeiformes</taxon>
        <taxon>Clupeoidei</taxon>
        <taxon>Engraulidae</taxon>
        <taxon>Coilinae</taxon>
        <taxon>Coilia</taxon>
    </lineage>
</organism>
<name>A0ABD1K2X4_9TELE</name>
<dbReference type="PANTHER" id="PTHR10704:SF66">
    <property type="entry name" value="SULFOTRANSFERASE"/>
    <property type="match status" value="1"/>
</dbReference>
<dbReference type="PANTHER" id="PTHR10704">
    <property type="entry name" value="CARBOHYDRATE SULFOTRANSFERASE"/>
    <property type="match status" value="1"/>
</dbReference>
<dbReference type="EMBL" id="JBHFQA010000009">
    <property type="protein sequence ID" value="KAL2093457.1"/>
    <property type="molecule type" value="Genomic_DNA"/>
</dbReference>